<dbReference type="GO" id="GO:0016567">
    <property type="term" value="P:protein ubiquitination"/>
    <property type="evidence" value="ECO:0007669"/>
    <property type="project" value="TreeGrafter"/>
</dbReference>
<comment type="caution">
    <text evidence="8">The sequence shown here is derived from an EMBL/GenBank/DDBJ whole genome shotgun (WGS) entry which is preliminary data.</text>
</comment>
<feature type="transmembrane region" description="Helical" evidence="7">
    <location>
        <begin position="636"/>
        <end position="657"/>
    </location>
</feature>
<dbReference type="EMBL" id="CAUYUE010000010">
    <property type="protein sequence ID" value="CAK0784471.1"/>
    <property type="molecule type" value="Genomic_DNA"/>
</dbReference>
<dbReference type="Proteomes" id="UP001314263">
    <property type="component" value="Unassembled WGS sequence"/>
</dbReference>
<dbReference type="InterPro" id="IPR002781">
    <property type="entry name" value="TM_pro_TauE-like"/>
</dbReference>
<evidence type="ECO:0000256" key="4">
    <source>
        <dbReference type="ARBA" id="ARBA00022989"/>
    </source>
</evidence>
<feature type="transmembrane region" description="Helical" evidence="7">
    <location>
        <begin position="165"/>
        <end position="182"/>
    </location>
</feature>
<evidence type="ECO:0008006" key="10">
    <source>
        <dbReference type="Google" id="ProtNLM"/>
    </source>
</evidence>
<feature type="transmembrane region" description="Helical" evidence="7">
    <location>
        <begin position="565"/>
        <end position="592"/>
    </location>
</feature>
<keyword evidence="5 7" id="KW-0472">Membrane</keyword>
<sequence length="710" mass="75752">MIHRGMHQAQCRAFVVALGFVACFALYGILYFSDDVQSGTSTSWAVRHLLSSPDQSRKFTDQPGRTISSYVLSVVFGAIATACGIGGGPFFVPLFTYDLGFTVKGAAALSQVVIAAGSLSGVALILHKRSPVDDRAPLIDYNLVLLMLPALLLGVALGVTGNKALPTWLITMLLLLLLIWLTEKMFVKAFKVHASEKERERWAEKKSREAEEQGAGDDEDAEHEKAGAVRKVASEPQGLHALKGKEPNGLQRSEINGDSTKPGGALALPSSVYAAMHTIEEAHTEQCEGTNGEAKTVNGACPLTSPFTAVSGVEGINGQKKEEAQGAGNLRHDTSDSEGVDGSSSREQCDQDDLTSPGAFSRHSAGLREPLRQSGCPAGRPSSSLQRMFSRPRRPGAGALGKSASMRADHVAPGPQLSMRRAASVTLGEPRKDTARRVARFETFISRDSLPYFDTRPLQEILDEAEGSRLGEERPAHRQIHLWAQALLLLAFWAAFLLLQVLLSLWDFCHPAHWPIYGVLIAVCCAFEGLHIFIIKRIHQDDGSADTTGMEAQDKMSTAHWTLLALLKMAVVTLVCGFIAGLFGIGGGVVLGPLLLSFGTHAKVAAATSNLMVLFSSSAAAIVYGLSGDLNLQISLIFGISCAAASLVGVFLISRAIDKSGKASIIVFLLSSIIAIGALMTGILGLRKAILDLIHRDHIGFSPLCGGEKS</sequence>
<feature type="compositionally biased region" description="Polar residues" evidence="6">
    <location>
        <begin position="250"/>
        <end position="259"/>
    </location>
</feature>
<reference evidence="8 9" key="1">
    <citation type="submission" date="2023-10" db="EMBL/GenBank/DDBJ databases">
        <authorList>
            <person name="Maclean D."/>
            <person name="Macfadyen A."/>
        </authorList>
    </citation>
    <scope>NUCLEOTIDE SEQUENCE [LARGE SCALE GENOMIC DNA]</scope>
</reference>
<comment type="subcellular location">
    <subcellularLocation>
        <location evidence="1">Membrane</location>
        <topology evidence="1">Multi-pass membrane protein</topology>
    </subcellularLocation>
</comment>
<dbReference type="Pfam" id="PF01925">
    <property type="entry name" value="TauE"/>
    <property type="match status" value="2"/>
</dbReference>
<gene>
    <name evidence="8" type="ORF">CVIRNUC_007675</name>
</gene>
<dbReference type="PANTHER" id="PTHR14255">
    <property type="entry name" value="CEREBLON"/>
    <property type="match status" value="1"/>
</dbReference>
<feature type="transmembrane region" description="Helical" evidence="7">
    <location>
        <begin position="663"/>
        <end position="686"/>
    </location>
</feature>
<dbReference type="PROSITE" id="PS51257">
    <property type="entry name" value="PROKAR_LIPOPROTEIN"/>
    <property type="match status" value="1"/>
</dbReference>
<feature type="compositionally biased region" description="Acidic residues" evidence="6">
    <location>
        <begin position="212"/>
        <end position="221"/>
    </location>
</feature>
<evidence type="ECO:0000256" key="5">
    <source>
        <dbReference type="ARBA" id="ARBA00023136"/>
    </source>
</evidence>
<organism evidence="8 9">
    <name type="scientific">Coccomyxa viridis</name>
    <dbReference type="NCBI Taxonomy" id="1274662"/>
    <lineage>
        <taxon>Eukaryota</taxon>
        <taxon>Viridiplantae</taxon>
        <taxon>Chlorophyta</taxon>
        <taxon>core chlorophytes</taxon>
        <taxon>Trebouxiophyceae</taxon>
        <taxon>Trebouxiophyceae incertae sedis</taxon>
        <taxon>Coccomyxaceae</taxon>
        <taxon>Coccomyxa</taxon>
    </lineage>
</organism>
<feature type="transmembrane region" description="Helical" evidence="7">
    <location>
        <begin position="482"/>
        <end position="502"/>
    </location>
</feature>
<accession>A0AAV1IAS1</accession>
<feature type="region of interest" description="Disordered" evidence="6">
    <location>
        <begin position="322"/>
        <end position="412"/>
    </location>
</feature>
<feature type="transmembrane region" description="Helical" evidence="7">
    <location>
        <begin position="514"/>
        <end position="535"/>
    </location>
</feature>
<keyword evidence="4 7" id="KW-1133">Transmembrane helix</keyword>
<feature type="region of interest" description="Disordered" evidence="6">
    <location>
        <begin position="198"/>
        <end position="266"/>
    </location>
</feature>
<evidence type="ECO:0000313" key="8">
    <source>
        <dbReference type="EMBL" id="CAK0784471.1"/>
    </source>
</evidence>
<comment type="similarity">
    <text evidence="2">Belongs to the 4-toluene sulfonate uptake permease (TSUP) (TC 2.A.102) family.</text>
</comment>
<evidence type="ECO:0000256" key="3">
    <source>
        <dbReference type="ARBA" id="ARBA00022692"/>
    </source>
</evidence>
<feature type="transmembrane region" description="Helical" evidence="7">
    <location>
        <begin position="12"/>
        <end position="32"/>
    </location>
</feature>
<evidence type="ECO:0000256" key="2">
    <source>
        <dbReference type="ARBA" id="ARBA00009142"/>
    </source>
</evidence>
<feature type="compositionally biased region" description="Basic and acidic residues" evidence="6">
    <location>
        <begin position="322"/>
        <end position="335"/>
    </location>
</feature>
<feature type="compositionally biased region" description="Basic and acidic residues" evidence="6">
    <location>
        <begin position="198"/>
        <end position="211"/>
    </location>
</feature>
<proteinExistence type="inferred from homology"/>
<evidence type="ECO:0000313" key="9">
    <source>
        <dbReference type="Proteomes" id="UP001314263"/>
    </source>
</evidence>
<feature type="transmembrane region" description="Helical" evidence="7">
    <location>
        <begin position="107"/>
        <end position="126"/>
    </location>
</feature>
<keyword evidence="3 7" id="KW-0812">Transmembrane</keyword>
<dbReference type="PANTHER" id="PTHR14255:SF3">
    <property type="entry name" value="SULFITE EXPORTER TAUE_SAFE FAMILY PROTEIN 5-RELATED"/>
    <property type="match status" value="1"/>
</dbReference>
<dbReference type="AlphaFoldDB" id="A0AAV1IAS1"/>
<dbReference type="GO" id="GO:0031464">
    <property type="term" value="C:Cul4A-RING E3 ubiquitin ligase complex"/>
    <property type="evidence" value="ECO:0007669"/>
    <property type="project" value="TreeGrafter"/>
</dbReference>
<feature type="transmembrane region" description="Helical" evidence="7">
    <location>
        <begin position="138"/>
        <end position="159"/>
    </location>
</feature>
<protein>
    <recommendedName>
        <fullName evidence="10">Sulfite exporter TauE/SafE protein</fullName>
    </recommendedName>
</protein>
<evidence type="ECO:0000256" key="1">
    <source>
        <dbReference type="ARBA" id="ARBA00004141"/>
    </source>
</evidence>
<keyword evidence="9" id="KW-1185">Reference proteome</keyword>
<dbReference type="GO" id="GO:0016020">
    <property type="term" value="C:membrane"/>
    <property type="evidence" value="ECO:0007669"/>
    <property type="project" value="UniProtKB-SubCell"/>
</dbReference>
<name>A0AAV1IAS1_9CHLO</name>
<feature type="transmembrane region" description="Helical" evidence="7">
    <location>
        <begin position="604"/>
        <end position="624"/>
    </location>
</feature>
<feature type="transmembrane region" description="Helical" evidence="7">
    <location>
        <begin position="67"/>
        <end position="87"/>
    </location>
</feature>
<evidence type="ECO:0000256" key="7">
    <source>
        <dbReference type="SAM" id="Phobius"/>
    </source>
</evidence>
<evidence type="ECO:0000256" key="6">
    <source>
        <dbReference type="SAM" id="MobiDB-lite"/>
    </source>
</evidence>